<gene>
    <name evidence="1" type="ORF">BOX15_Mlig005951g3</name>
</gene>
<dbReference type="InterPro" id="IPR036397">
    <property type="entry name" value="RNaseH_sf"/>
</dbReference>
<organism evidence="1 2">
    <name type="scientific">Macrostomum lignano</name>
    <dbReference type="NCBI Taxonomy" id="282301"/>
    <lineage>
        <taxon>Eukaryota</taxon>
        <taxon>Metazoa</taxon>
        <taxon>Spiralia</taxon>
        <taxon>Lophotrochozoa</taxon>
        <taxon>Platyhelminthes</taxon>
        <taxon>Rhabditophora</taxon>
        <taxon>Macrostomorpha</taxon>
        <taxon>Macrostomida</taxon>
        <taxon>Macrostomidae</taxon>
        <taxon>Macrostomum</taxon>
    </lineage>
</organism>
<dbReference type="Proteomes" id="UP000215902">
    <property type="component" value="Unassembled WGS sequence"/>
</dbReference>
<evidence type="ECO:0000313" key="1">
    <source>
        <dbReference type="EMBL" id="PAA89117.1"/>
    </source>
</evidence>
<sequence>MCNCRNNQRHFQLKAKVRMKINSLPVAELCFIEMASKFTEEDRVRILQFYYANGSSVTSAARRFNFWRNQQENAVEIPLCSASNVSKLIKKFTDKKTVKQAHKGNSGRPRSARTEERILEVLQELDESRTSLRQVAASTGLSYTSTQRIAKLDLHMYPYRTEVKHGLTEPDFVQRTELCTNMLQTSENGAPFILFVDEAAFRTDGTVNLWNDRSWAVRSSQPDIPPAGLHQNAQRTHVLAAMSQHWLGGPYFFPGKVSAAAYQRARAFSSARSRGNAH</sequence>
<dbReference type="STRING" id="282301.A0A267GUT8"/>
<dbReference type="EMBL" id="NIVC01000163">
    <property type="protein sequence ID" value="PAA89117.1"/>
    <property type="molecule type" value="Genomic_DNA"/>
</dbReference>
<dbReference type="PANTHER" id="PTHR47326">
    <property type="entry name" value="TRANSPOSABLE ELEMENT TC3 TRANSPOSASE-LIKE PROTEIN"/>
    <property type="match status" value="1"/>
</dbReference>
<dbReference type="PANTHER" id="PTHR47326:SF1">
    <property type="entry name" value="HTH PSQ-TYPE DOMAIN-CONTAINING PROTEIN"/>
    <property type="match status" value="1"/>
</dbReference>
<reference evidence="1 2" key="1">
    <citation type="submission" date="2017-06" db="EMBL/GenBank/DDBJ databases">
        <title>A platform for efficient transgenesis in Macrostomum lignano, a flatworm model organism for stem cell research.</title>
        <authorList>
            <person name="Berezikov E."/>
        </authorList>
    </citation>
    <scope>NUCLEOTIDE SEQUENCE [LARGE SCALE GENOMIC DNA]</scope>
    <source>
        <strain evidence="1">DV1</strain>
        <tissue evidence="1">Whole organism</tissue>
    </source>
</reference>
<dbReference type="Gene3D" id="3.30.420.10">
    <property type="entry name" value="Ribonuclease H-like superfamily/Ribonuclease H"/>
    <property type="match status" value="1"/>
</dbReference>
<name>A0A267GUT8_9PLAT</name>
<proteinExistence type="predicted"/>
<accession>A0A267GUT8</accession>
<dbReference type="OrthoDB" id="10024116at2759"/>
<protein>
    <recommendedName>
        <fullName evidence="3">DUF4817 domain-containing protein</fullName>
    </recommendedName>
</protein>
<dbReference type="AlphaFoldDB" id="A0A267GUT8"/>
<evidence type="ECO:0008006" key="3">
    <source>
        <dbReference type="Google" id="ProtNLM"/>
    </source>
</evidence>
<keyword evidence="2" id="KW-1185">Reference proteome</keyword>
<dbReference type="GO" id="GO:0003676">
    <property type="term" value="F:nucleic acid binding"/>
    <property type="evidence" value="ECO:0007669"/>
    <property type="project" value="InterPro"/>
</dbReference>
<evidence type="ECO:0000313" key="2">
    <source>
        <dbReference type="Proteomes" id="UP000215902"/>
    </source>
</evidence>
<comment type="caution">
    <text evidence="1">The sequence shown here is derived from an EMBL/GenBank/DDBJ whole genome shotgun (WGS) entry which is preliminary data.</text>
</comment>